<dbReference type="RefSeq" id="WP_160618846.1">
    <property type="nucleotide sequence ID" value="NZ_CP047652.1"/>
</dbReference>
<feature type="region of interest" description="Disordered" evidence="1">
    <location>
        <begin position="80"/>
        <end position="104"/>
    </location>
</feature>
<accession>A0A6P1NLM3</accession>
<feature type="compositionally biased region" description="Polar residues" evidence="1">
    <location>
        <begin position="87"/>
        <end position="98"/>
    </location>
</feature>
<proteinExistence type="predicted"/>
<evidence type="ECO:0000313" key="3">
    <source>
        <dbReference type="Proteomes" id="UP000463975"/>
    </source>
</evidence>
<dbReference type="Proteomes" id="UP000463975">
    <property type="component" value="Chromosome"/>
</dbReference>
<gene>
    <name evidence="2" type="ORF">GT348_05445</name>
</gene>
<evidence type="ECO:0000256" key="1">
    <source>
        <dbReference type="SAM" id="MobiDB-lite"/>
    </source>
</evidence>
<evidence type="ECO:0000313" key="2">
    <source>
        <dbReference type="EMBL" id="QHI95771.1"/>
    </source>
</evidence>
<feature type="region of interest" description="Disordered" evidence="1">
    <location>
        <begin position="31"/>
        <end position="61"/>
    </location>
</feature>
<sequence length="209" mass="24471">MDCRTVVMQEDLQVTEKSLREALERLGSKTKISSQNKVDNNGLEGTNKQYYPGNLSNTNPITRRRRFVNDGGVVVERRNDLGRNNKKALTSYKNNPERSNAAEEQEEVRQLKRSLQKEQLRSQAMDTNNSELKNKIKSQETHLFHYRTRVEELEKSLTLLKNENLKYKLLLEKREKPSAPSPVKKVRTKKTFETPNDENLQPVKWWVEE</sequence>
<dbReference type="KEGG" id="bomb:GT348_05445"/>
<name>A0A6P1NLM3_9PROT</name>
<protein>
    <submittedName>
        <fullName evidence="2">Uncharacterized protein</fullName>
    </submittedName>
</protein>
<keyword evidence="3" id="KW-1185">Reference proteome</keyword>
<dbReference type="AlphaFoldDB" id="A0A6P1NLM3"/>
<reference evidence="2 3" key="1">
    <citation type="submission" date="2020-01" db="EMBL/GenBank/DDBJ databases">
        <title>Genome sequencing of strain KACC 21507.</title>
        <authorList>
            <person name="Heo J."/>
            <person name="Kim S.-J."/>
            <person name="Kim J.-S."/>
            <person name="Hong S.-B."/>
            <person name="Kwon S.-W."/>
        </authorList>
    </citation>
    <scope>NUCLEOTIDE SEQUENCE [LARGE SCALE GENOMIC DNA]</scope>
    <source>
        <strain evidence="2 3">KACC 21507</strain>
    </source>
</reference>
<dbReference type="EMBL" id="CP047652">
    <property type="protein sequence ID" value="QHI95771.1"/>
    <property type="molecule type" value="Genomic_DNA"/>
</dbReference>
<feature type="region of interest" description="Disordered" evidence="1">
    <location>
        <begin position="175"/>
        <end position="195"/>
    </location>
</feature>
<organism evidence="2 3">
    <name type="scientific">Aristophania vespae</name>
    <dbReference type="NCBI Taxonomy" id="2697033"/>
    <lineage>
        <taxon>Bacteria</taxon>
        <taxon>Pseudomonadati</taxon>
        <taxon>Pseudomonadota</taxon>
        <taxon>Alphaproteobacteria</taxon>
        <taxon>Acetobacterales</taxon>
        <taxon>Acetobacteraceae</taxon>
        <taxon>Aristophania</taxon>
    </lineage>
</organism>